<accession>A0A0L6JT46</accession>
<dbReference type="STRING" id="398512.Bccel_4295"/>
<protein>
    <submittedName>
        <fullName evidence="1">Uncharacterized protein</fullName>
    </submittedName>
</protein>
<keyword evidence="2" id="KW-1185">Reference proteome</keyword>
<dbReference type="EMBL" id="LGTC01000001">
    <property type="protein sequence ID" value="KNY29021.1"/>
    <property type="molecule type" value="Genomic_DNA"/>
</dbReference>
<gene>
    <name evidence="1" type="ORF">Bccel_4295</name>
</gene>
<dbReference type="Proteomes" id="UP000036923">
    <property type="component" value="Unassembled WGS sequence"/>
</dbReference>
<proteinExistence type="predicted"/>
<reference evidence="2" key="1">
    <citation type="submission" date="2015-07" db="EMBL/GenBank/DDBJ databases">
        <title>Near-Complete Genome Sequence of the Cellulolytic Bacterium Bacteroides (Pseudobacteroides) cellulosolvens ATCC 35603.</title>
        <authorList>
            <person name="Dassa B."/>
            <person name="Utturkar S.M."/>
            <person name="Klingeman D.M."/>
            <person name="Hurt R.A."/>
            <person name="Keller M."/>
            <person name="Xu J."/>
            <person name="Reddy Y.H.K."/>
            <person name="Borovok I."/>
            <person name="Grinberg I.R."/>
            <person name="Lamed R."/>
            <person name="Zhivin O."/>
            <person name="Bayer E.A."/>
            <person name="Brown S.D."/>
        </authorList>
    </citation>
    <scope>NUCLEOTIDE SEQUENCE [LARGE SCALE GENOMIC DNA]</scope>
    <source>
        <strain evidence="2">DSM 2933</strain>
    </source>
</reference>
<evidence type="ECO:0000313" key="2">
    <source>
        <dbReference type="Proteomes" id="UP000036923"/>
    </source>
</evidence>
<name>A0A0L6JT46_9FIRM</name>
<evidence type="ECO:0000313" key="1">
    <source>
        <dbReference type="EMBL" id="KNY29021.1"/>
    </source>
</evidence>
<dbReference type="RefSeq" id="WP_036937291.1">
    <property type="nucleotide sequence ID" value="NZ_JQKC01000005.1"/>
</dbReference>
<sequence length="116" mass="13296">MADVWGALELNITAYKRAGAERYFSEKELLAPYDARDKKTPNSVLMGTGRKRKTREVEGFCTRLEYSQLLIDYHSSEAKPLAFDDGFTMTARLWKLSGKEEKGSDLVWYQATFIES</sequence>
<organism evidence="1 2">
    <name type="scientific">Pseudobacteroides cellulosolvens ATCC 35603 = DSM 2933</name>
    <dbReference type="NCBI Taxonomy" id="398512"/>
    <lineage>
        <taxon>Bacteria</taxon>
        <taxon>Bacillati</taxon>
        <taxon>Bacillota</taxon>
        <taxon>Clostridia</taxon>
        <taxon>Eubacteriales</taxon>
        <taxon>Oscillospiraceae</taxon>
        <taxon>Pseudobacteroides</taxon>
    </lineage>
</organism>
<dbReference type="AlphaFoldDB" id="A0A0L6JT46"/>
<comment type="caution">
    <text evidence="1">The sequence shown here is derived from an EMBL/GenBank/DDBJ whole genome shotgun (WGS) entry which is preliminary data.</text>
</comment>